<keyword evidence="5" id="KW-1185">Reference proteome</keyword>
<evidence type="ECO:0000313" key="4">
    <source>
        <dbReference type="EMBL" id="KAB7652803.1"/>
    </source>
</evidence>
<accession>A0AAI9WP44</accession>
<dbReference type="EMBL" id="WEHW01000001">
    <property type="protein sequence ID" value="KAB7652803.1"/>
    <property type="molecule type" value="Genomic_DNA"/>
</dbReference>
<dbReference type="AlphaFoldDB" id="A0AAI9WP44"/>
<evidence type="ECO:0000256" key="3">
    <source>
        <dbReference type="SAM" id="Phobius"/>
    </source>
</evidence>
<keyword evidence="3" id="KW-1133">Transmembrane helix</keyword>
<keyword evidence="3" id="KW-0812">Transmembrane</keyword>
<feature type="transmembrane region" description="Helical" evidence="3">
    <location>
        <begin position="84"/>
        <end position="109"/>
    </location>
</feature>
<dbReference type="NCBIfam" id="TIGR00797">
    <property type="entry name" value="matE"/>
    <property type="match status" value="1"/>
</dbReference>
<dbReference type="InterPro" id="IPR002528">
    <property type="entry name" value="MATE_fam"/>
</dbReference>
<feature type="transmembrane region" description="Helical" evidence="3">
    <location>
        <begin position="419"/>
        <end position="440"/>
    </location>
</feature>
<proteinExistence type="predicted"/>
<protein>
    <submittedName>
        <fullName evidence="4">MATE family efflux transporter</fullName>
    </submittedName>
</protein>
<feature type="transmembrane region" description="Helical" evidence="3">
    <location>
        <begin position="313"/>
        <end position="336"/>
    </location>
</feature>
<reference evidence="4 5" key="1">
    <citation type="submission" date="2019-10" db="EMBL/GenBank/DDBJ databases">
        <title>Genome diversity of Sutterella seckii.</title>
        <authorList>
            <person name="Chaplin A.V."/>
            <person name="Sokolova S.R."/>
            <person name="Mosin K.A."/>
            <person name="Ivanova E.L."/>
            <person name="Kochetkova T.O."/>
            <person name="Goltsov A.Y."/>
            <person name="Trofimov D.Y."/>
            <person name="Efimov B.A."/>
        </authorList>
    </citation>
    <scope>NUCLEOTIDE SEQUENCE [LARGE SCALE GENOMIC DNA]</scope>
    <source>
        <strain evidence="4 5">ASD3426</strain>
    </source>
</reference>
<feature type="transmembrane region" description="Helical" evidence="3">
    <location>
        <begin position="162"/>
        <end position="180"/>
    </location>
</feature>
<dbReference type="GO" id="GO:0015297">
    <property type="term" value="F:antiporter activity"/>
    <property type="evidence" value="ECO:0007669"/>
    <property type="project" value="InterPro"/>
</dbReference>
<feature type="transmembrane region" description="Helical" evidence="3">
    <location>
        <begin position="268"/>
        <end position="293"/>
    </location>
</feature>
<organism evidence="4 5">
    <name type="scientific">Sutterella seckii</name>
    <dbReference type="NCBI Taxonomy" id="1944635"/>
    <lineage>
        <taxon>Bacteria</taxon>
        <taxon>Pseudomonadati</taxon>
        <taxon>Pseudomonadota</taxon>
        <taxon>Betaproteobacteria</taxon>
        <taxon>Burkholderiales</taxon>
        <taxon>Sutterellaceae</taxon>
        <taxon>Sutterella</taxon>
    </lineage>
</organism>
<keyword evidence="3" id="KW-0472">Membrane</keyword>
<dbReference type="Proteomes" id="UP000469462">
    <property type="component" value="Unassembled WGS sequence"/>
</dbReference>
<dbReference type="GO" id="GO:0042910">
    <property type="term" value="F:xenobiotic transmembrane transporter activity"/>
    <property type="evidence" value="ECO:0007669"/>
    <property type="project" value="InterPro"/>
</dbReference>
<dbReference type="GO" id="GO:0005886">
    <property type="term" value="C:plasma membrane"/>
    <property type="evidence" value="ECO:0007669"/>
    <property type="project" value="TreeGrafter"/>
</dbReference>
<evidence type="ECO:0000256" key="2">
    <source>
        <dbReference type="SAM" id="MobiDB-lite"/>
    </source>
</evidence>
<name>A0AAI9WP44_9BURK</name>
<dbReference type="PANTHER" id="PTHR43298:SF2">
    <property type="entry name" value="FMN_FAD EXPORTER YEEO-RELATED"/>
    <property type="match status" value="1"/>
</dbReference>
<dbReference type="CDD" id="cd13131">
    <property type="entry name" value="MATE_NorM_like"/>
    <property type="match status" value="1"/>
</dbReference>
<feature type="transmembrane region" description="Helical" evidence="3">
    <location>
        <begin position="121"/>
        <end position="142"/>
    </location>
</feature>
<gene>
    <name evidence="4" type="ORF">GBM96_00150</name>
</gene>
<feature type="transmembrane region" description="Helical" evidence="3">
    <location>
        <begin position="223"/>
        <end position="244"/>
    </location>
</feature>
<feature type="region of interest" description="Disordered" evidence="2">
    <location>
        <begin position="1"/>
        <end position="31"/>
    </location>
</feature>
<comment type="caution">
    <text evidence="4">The sequence shown here is derived from an EMBL/GenBank/DDBJ whole genome shotgun (WGS) entry which is preliminary data.</text>
</comment>
<feature type="transmembrane region" description="Helical" evidence="3">
    <location>
        <begin position="379"/>
        <end position="398"/>
    </location>
</feature>
<dbReference type="Pfam" id="PF01554">
    <property type="entry name" value="MatE"/>
    <property type="match status" value="2"/>
</dbReference>
<evidence type="ECO:0000256" key="1">
    <source>
        <dbReference type="ARBA" id="ARBA00022448"/>
    </source>
</evidence>
<sequence>MPMTESFPYKKTRNPAADSSLENGEGRGPDSCVTGRVNTSAWALLRLAGPIFLANLSVICSSTLDTVMAGRLSAVDMAGVALGMAVASWISISLSGVLQGIAPVAGFSYGAKKFREVGIELHHALILALIFCVPGVIGTAAADFWCTFAELDADAAVVAQNYLWASAFALPPILLARCFISVNAAVNHPQAAMIITAVMLALKVPLNEIFMKGWGAIPAMGGAGAAVSTAILSWGALVAYWLYWKTAPDFAAMRPTRRPKIALSNFESLLRIGFPIGVAGFFEMTSFTMMTILLARLGESVISGHQIVANLVYLYYVLPLAIGLAGTVLVSQCLGAKQPQQARNLSLRVLKVAGLCALLLGTVSILFREEIANLYSNDPQVVGWAVAIIGYAAIYHFFDAMQVAGNCLLRGYQITFLPMVVHALMTCCGGLGVGYILAYQGIAFIKPLGLQGFWIGSCVGLALAAFFIVPFAVRTANVQAHRSRWDLRIQKPHRRRLASTTAMRGSLRFLKIRRLMDCLLQNWKSKE</sequence>
<feature type="transmembrane region" description="Helical" evidence="3">
    <location>
        <begin position="348"/>
        <end position="367"/>
    </location>
</feature>
<feature type="transmembrane region" description="Helical" evidence="3">
    <location>
        <begin position="44"/>
        <end position="64"/>
    </location>
</feature>
<keyword evidence="1" id="KW-0813">Transport</keyword>
<evidence type="ECO:0000313" key="5">
    <source>
        <dbReference type="Proteomes" id="UP000469462"/>
    </source>
</evidence>
<dbReference type="PANTHER" id="PTHR43298">
    <property type="entry name" value="MULTIDRUG RESISTANCE PROTEIN NORM-RELATED"/>
    <property type="match status" value="1"/>
</dbReference>
<dbReference type="InterPro" id="IPR050222">
    <property type="entry name" value="MATE_MdtK"/>
</dbReference>
<feature type="transmembrane region" description="Helical" evidence="3">
    <location>
        <begin position="452"/>
        <end position="473"/>
    </location>
</feature>